<evidence type="ECO:0000256" key="5">
    <source>
        <dbReference type="ARBA" id="ARBA00023136"/>
    </source>
</evidence>
<dbReference type="PANTHER" id="PTHR43791">
    <property type="entry name" value="PERMEASE-RELATED"/>
    <property type="match status" value="1"/>
</dbReference>
<keyword evidence="4 6" id="KW-1133">Transmembrane helix</keyword>
<feature type="transmembrane region" description="Helical" evidence="6">
    <location>
        <begin position="462"/>
        <end position="483"/>
    </location>
</feature>
<dbReference type="Pfam" id="PF07690">
    <property type="entry name" value="MFS_1"/>
    <property type="match status" value="1"/>
</dbReference>
<comment type="subcellular location">
    <subcellularLocation>
        <location evidence="1">Membrane</location>
        <topology evidence="1">Multi-pass membrane protein</topology>
    </subcellularLocation>
</comment>
<dbReference type="Proteomes" id="UP001138500">
    <property type="component" value="Unassembled WGS sequence"/>
</dbReference>
<reference evidence="7 8" key="2">
    <citation type="journal article" date="2021" name="Curr. Genet.">
        <title>Genetic response to nitrogen starvation in the aggressive Eucalyptus foliar pathogen Teratosphaeria destructans.</title>
        <authorList>
            <person name="Havenga M."/>
            <person name="Wingfield B.D."/>
            <person name="Wingfield M.J."/>
            <person name="Dreyer L.L."/>
            <person name="Roets F."/>
            <person name="Aylward J."/>
        </authorList>
    </citation>
    <scope>NUCLEOTIDE SEQUENCE [LARGE SCALE GENOMIC DNA]</scope>
    <source>
        <strain evidence="7">CMW44962</strain>
    </source>
</reference>
<dbReference type="Gene3D" id="1.20.1250.20">
    <property type="entry name" value="MFS general substrate transporter like domains"/>
    <property type="match status" value="1"/>
</dbReference>
<dbReference type="GO" id="GO:0016020">
    <property type="term" value="C:membrane"/>
    <property type="evidence" value="ECO:0007669"/>
    <property type="project" value="UniProtKB-SubCell"/>
</dbReference>
<dbReference type="InterPro" id="IPR011701">
    <property type="entry name" value="MFS"/>
</dbReference>
<evidence type="ECO:0000313" key="7">
    <source>
        <dbReference type="EMBL" id="KAH9816347.1"/>
    </source>
</evidence>
<comment type="caution">
    <text evidence="7">The sequence shown here is derived from an EMBL/GenBank/DDBJ whole genome shotgun (WGS) entry which is preliminary data.</text>
</comment>
<dbReference type="EMBL" id="RIBY02002411">
    <property type="protein sequence ID" value="KAH9816347.1"/>
    <property type="molecule type" value="Genomic_DNA"/>
</dbReference>
<feature type="transmembrane region" description="Helical" evidence="6">
    <location>
        <begin position="518"/>
        <end position="538"/>
    </location>
</feature>
<accession>A0A9W7SK39</accession>
<keyword evidence="5 6" id="KW-0472">Membrane</keyword>
<evidence type="ECO:0000256" key="2">
    <source>
        <dbReference type="ARBA" id="ARBA00022448"/>
    </source>
</evidence>
<reference evidence="7 8" key="1">
    <citation type="journal article" date="2018" name="IMA Fungus">
        <title>IMA Genome-F 10: Nine draft genome sequences of Claviceps purpurea s.lat., including C. arundinis, C. humidiphila, and C. cf. spartinae, pseudomolecules for the pitch canker pathogen Fusarium circinatum, draft genome of Davidsoniella eucalypti, Grosmannia galeiformis, Quambalaria eucalypti, and Teratosphaeria destructans.</title>
        <authorList>
            <person name="Wingfield B.D."/>
            <person name="Liu M."/>
            <person name="Nguyen H.D."/>
            <person name="Lane F.A."/>
            <person name="Morgan S.W."/>
            <person name="De Vos L."/>
            <person name="Wilken P.M."/>
            <person name="Duong T.A."/>
            <person name="Aylward J."/>
            <person name="Coetzee M.P."/>
            <person name="Dadej K."/>
            <person name="De Beer Z.W."/>
            <person name="Findlay W."/>
            <person name="Havenga M."/>
            <person name="Kolarik M."/>
            <person name="Menzies J.G."/>
            <person name="Naidoo K."/>
            <person name="Pochopski O."/>
            <person name="Shoukouhi P."/>
            <person name="Santana Q.C."/>
            <person name="Seifert K.A."/>
            <person name="Soal N."/>
            <person name="Steenkamp E.T."/>
            <person name="Tatham C.T."/>
            <person name="van der Nest M.A."/>
            <person name="Wingfield M.J."/>
        </authorList>
    </citation>
    <scope>NUCLEOTIDE SEQUENCE [LARGE SCALE GENOMIC DNA]</scope>
    <source>
        <strain evidence="7">CMW44962</strain>
    </source>
</reference>
<evidence type="ECO:0000256" key="3">
    <source>
        <dbReference type="ARBA" id="ARBA00022692"/>
    </source>
</evidence>
<keyword evidence="8" id="KW-1185">Reference proteome</keyword>
<dbReference type="OrthoDB" id="6730379at2759"/>
<dbReference type="GO" id="GO:0022857">
    <property type="term" value="F:transmembrane transporter activity"/>
    <property type="evidence" value="ECO:0007669"/>
    <property type="project" value="InterPro"/>
</dbReference>
<feature type="transmembrane region" description="Helical" evidence="6">
    <location>
        <begin position="258"/>
        <end position="278"/>
    </location>
</feature>
<dbReference type="AlphaFoldDB" id="A0A9W7SK39"/>
<feature type="transmembrane region" description="Helical" evidence="6">
    <location>
        <begin position="222"/>
        <end position="246"/>
    </location>
</feature>
<organism evidence="7 8">
    <name type="scientific">Teratosphaeria destructans</name>
    <dbReference type="NCBI Taxonomy" id="418781"/>
    <lineage>
        <taxon>Eukaryota</taxon>
        <taxon>Fungi</taxon>
        <taxon>Dikarya</taxon>
        <taxon>Ascomycota</taxon>
        <taxon>Pezizomycotina</taxon>
        <taxon>Dothideomycetes</taxon>
        <taxon>Dothideomycetidae</taxon>
        <taxon>Mycosphaerellales</taxon>
        <taxon>Teratosphaeriaceae</taxon>
        <taxon>Teratosphaeria</taxon>
    </lineage>
</organism>
<name>A0A9W7SK39_9PEZI</name>
<dbReference type="PANTHER" id="PTHR43791:SF7">
    <property type="entry name" value="MAJOR FACILITATOR SUPERFAMILY (MFS) PROFILE DOMAIN-CONTAINING PROTEIN"/>
    <property type="match status" value="1"/>
</dbReference>
<evidence type="ECO:0000313" key="8">
    <source>
        <dbReference type="Proteomes" id="UP001138500"/>
    </source>
</evidence>
<feature type="transmembrane region" description="Helical" evidence="6">
    <location>
        <begin position="79"/>
        <end position="97"/>
    </location>
</feature>
<evidence type="ECO:0000256" key="4">
    <source>
        <dbReference type="ARBA" id="ARBA00022989"/>
    </source>
</evidence>
<protein>
    <submittedName>
        <fullName evidence="7">Transporter</fullName>
    </submittedName>
</protein>
<evidence type="ECO:0000256" key="6">
    <source>
        <dbReference type="SAM" id="Phobius"/>
    </source>
</evidence>
<dbReference type="InterPro" id="IPR036259">
    <property type="entry name" value="MFS_trans_sf"/>
</dbReference>
<sequence length="583" mass="65705">MAYEAEIDNGHLPEEEKVMALQAYDKSVFKKEIDDDIDGKHAAATVVEPVVIDHDGEVIRESDYSLEDYKKLLKKIDRYLLPLMWFCTQRSLVLIAFSRQTRLRPGLRLSSVFARTLIFMTNSTYVPFGTWSVLLTAMQVLMAHYNLLHHISLRRIPIQLFAPALGSRSHTEHIYALLGYRTPCQLMALRGLQGFFGSTISPGLILIVGTWYRTEEHSARALFWQSANAGFGIISSLVMYGIGVHAEERGGLDPWRSISLFLGSATIALALVCFALLGSPKEVHWLSKAEKRMAAARIVKNKAGRDVTGVKWSWPQVYEAFLDPQLWFCMTNAFLSSVPNGALTTFGSIMYKSFGFTQLRVLLIDIPRSGKHYPDAQHRLLDHLPPCFGIYTRKVPNKRLYIMAASTIPPFVGMLAMSLVPNTAEYKWAKWGMYLLTVPFVLALFLAWTLSPSNVAGRTKKTIISSATFLGYCVGNMCGSQIFKSKDVSNVPAKLASESVADAYRQNLQAPRYVPGTTGAAVCFGTQFILICCWRVYYIWQNRRRENKAAESRLSREEQEKLGCALGERNITDLQNLHFRYTM</sequence>
<feature type="transmembrane region" description="Helical" evidence="6">
    <location>
        <begin position="431"/>
        <end position="450"/>
    </location>
</feature>
<feature type="transmembrane region" description="Helical" evidence="6">
    <location>
        <begin position="400"/>
        <end position="419"/>
    </location>
</feature>
<dbReference type="SUPFAM" id="SSF103473">
    <property type="entry name" value="MFS general substrate transporter"/>
    <property type="match status" value="1"/>
</dbReference>
<gene>
    <name evidence="7" type="ORF">Tdes44962_MAKER05614</name>
</gene>
<evidence type="ECO:0000256" key="1">
    <source>
        <dbReference type="ARBA" id="ARBA00004141"/>
    </source>
</evidence>
<proteinExistence type="predicted"/>
<keyword evidence="2" id="KW-0813">Transport</keyword>
<keyword evidence="3 6" id="KW-0812">Transmembrane</keyword>